<organism evidence="2 3">
    <name type="scientific">Acacia crassicarpa</name>
    <name type="common">northern wattle</name>
    <dbReference type="NCBI Taxonomy" id="499986"/>
    <lineage>
        <taxon>Eukaryota</taxon>
        <taxon>Viridiplantae</taxon>
        <taxon>Streptophyta</taxon>
        <taxon>Embryophyta</taxon>
        <taxon>Tracheophyta</taxon>
        <taxon>Spermatophyta</taxon>
        <taxon>Magnoliopsida</taxon>
        <taxon>eudicotyledons</taxon>
        <taxon>Gunneridae</taxon>
        <taxon>Pentapetalae</taxon>
        <taxon>rosids</taxon>
        <taxon>fabids</taxon>
        <taxon>Fabales</taxon>
        <taxon>Fabaceae</taxon>
        <taxon>Caesalpinioideae</taxon>
        <taxon>mimosoid clade</taxon>
        <taxon>Acacieae</taxon>
        <taxon>Acacia</taxon>
    </lineage>
</organism>
<sequence>MVCTGSKNQTGLVLVLFLMLLMFSQFTAPCLAGKSRFHSFKASSASAPKLKSFQLPPAFKADTNNKGDDQVVFGADKRKVYTGPNPLHNR</sequence>
<feature type="chain" id="PRO_5042048911" evidence="1">
    <location>
        <begin position="33"/>
        <end position="90"/>
    </location>
</feature>
<keyword evidence="1" id="KW-0732">Signal</keyword>
<dbReference type="EMBL" id="JAWXYG010000002">
    <property type="protein sequence ID" value="KAK4281971.1"/>
    <property type="molecule type" value="Genomic_DNA"/>
</dbReference>
<dbReference type="PANTHER" id="PTHR34545">
    <property type="entry name" value="CLAVATA3/ESR (CLE)-RELATED PROTEIN 22"/>
    <property type="match status" value="1"/>
</dbReference>
<proteinExistence type="predicted"/>
<dbReference type="AlphaFoldDB" id="A0AAE1N3Z6"/>
<dbReference type="InterPro" id="IPR033249">
    <property type="entry name" value="CLE_plant"/>
</dbReference>
<gene>
    <name evidence="2" type="ORF">QN277_013408</name>
</gene>
<keyword evidence="3" id="KW-1185">Reference proteome</keyword>
<evidence type="ECO:0000313" key="3">
    <source>
        <dbReference type="Proteomes" id="UP001293593"/>
    </source>
</evidence>
<comment type="caution">
    <text evidence="2">The sequence shown here is derived from an EMBL/GenBank/DDBJ whole genome shotgun (WGS) entry which is preliminary data.</text>
</comment>
<reference evidence="2" key="1">
    <citation type="submission" date="2023-10" db="EMBL/GenBank/DDBJ databases">
        <title>Chromosome-level genome of the transformable northern wattle, Acacia crassicarpa.</title>
        <authorList>
            <person name="Massaro I."/>
            <person name="Sinha N.R."/>
            <person name="Poethig S."/>
            <person name="Leichty A.R."/>
        </authorList>
    </citation>
    <scope>NUCLEOTIDE SEQUENCE</scope>
    <source>
        <strain evidence="2">Acra3RX</strain>
        <tissue evidence="2">Leaf</tissue>
    </source>
</reference>
<dbReference type="PANTHER" id="PTHR34545:SF8">
    <property type="entry name" value="CLAVATA3_ESR (CLE)-RELATED PROTEIN 21"/>
    <property type="match status" value="1"/>
</dbReference>
<name>A0AAE1N3Z6_9FABA</name>
<evidence type="ECO:0000313" key="2">
    <source>
        <dbReference type="EMBL" id="KAK4281971.1"/>
    </source>
</evidence>
<accession>A0AAE1N3Z6</accession>
<dbReference type="GO" id="GO:0048731">
    <property type="term" value="P:system development"/>
    <property type="evidence" value="ECO:0007669"/>
    <property type="project" value="InterPro"/>
</dbReference>
<feature type="signal peptide" evidence="1">
    <location>
        <begin position="1"/>
        <end position="32"/>
    </location>
</feature>
<evidence type="ECO:0000256" key="1">
    <source>
        <dbReference type="SAM" id="SignalP"/>
    </source>
</evidence>
<protein>
    <submittedName>
        <fullName evidence="2">Uncharacterized protein</fullName>
    </submittedName>
</protein>
<dbReference type="Proteomes" id="UP001293593">
    <property type="component" value="Unassembled WGS sequence"/>
</dbReference>